<reference evidence="2" key="1">
    <citation type="submission" date="2018-05" db="EMBL/GenBank/DDBJ databases">
        <authorList>
            <person name="Lanie J.A."/>
            <person name="Ng W.-L."/>
            <person name="Kazmierczak K.M."/>
            <person name="Andrzejewski T.M."/>
            <person name="Davidsen T.M."/>
            <person name="Wayne K.J."/>
            <person name="Tettelin H."/>
            <person name="Glass J.I."/>
            <person name="Rusch D."/>
            <person name="Podicherti R."/>
            <person name="Tsui H.-C.T."/>
            <person name="Winkler M.E."/>
        </authorList>
    </citation>
    <scope>NUCLEOTIDE SEQUENCE</scope>
</reference>
<evidence type="ECO:0000256" key="1">
    <source>
        <dbReference type="SAM" id="Phobius"/>
    </source>
</evidence>
<proteinExistence type="predicted"/>
<accession>A0A381RNF7</accession>
<feature type="transmembrane region" description="Helical" evidence="1">
    <location>
        <begin position="12"/>
        <end position="29"/>
    </location>
</feature>
<gene>
    <name evidence="2" type="ORF">METZ01_LOCUS45403</name>
</gene>
<dbReference type="AlphaFoldDB" id="A0A381RNF7"/>
<keyword evidence="1" id="KW-0812">Transmembrane</keyword>
<dbReference type="EMBL" id="UINC01002068">
    <property type="protein sequence ID" value="SUZ92549.1"/>
    <property type="molecule type" value="Genomic_DNA"/>
</dbReference>
<organism evidence="2">
    <name type="scientific">marine metagenome</name>
    <dbReference type="NCBI Taxonomy" id="408172"/>
    <lineage>
        <taxon>unclassified sequences</taxon>
        <taxon>metagenomes</taxon>
        <taxon>ecological metagenomes</taxon>
    </lineage>
</organism>
<name>A0A381RNF7_9ZZZZ</name>
<sequence length="35" mass="4194">MDKRKLETYQQIVIGCFYVNSMYVGNGFFNCYTLF</sequence>
<protein>
    <submittedName>
        <fullName evidence="2">Uncharacterized protein</fullName>
    </submittedName>
</protein>
<keyword evidence="1" id="KW-1133">Transmembrane helix</keyword>
<keyword evidence="1" id="KW-0472">Membrane</keyword>
<evidence type="ECO:0000313" key="2">
    <source>
        <dbReference type="EMBL" id="SUZ92549.1"/>
    </source>
</evidence>